<dbReference type="Proteomes" id="UP000000589">
    <property type="component" value="Chromosome 11"/>
</dbReference>
<dbReference type="ExpressionAtlas" id="D6RI67">
    <property type="expression patterns" value="baseline and differential"/>
</dbReference>
<dbReference type="MGI" id="MGI:1194899">
    <property type="gene designation" value="Inpp5k"/>
</dbReference>
<dbReference type="Ensembl" id="ENSMUST00000150857.8">
    <property type="protein sequence ID" value="ENSMUSP00000119996.2"/>
    <property type="gene ID" value="ENSMUSG00000006127.10"/>
</dbReference>
<evidence type="ECO:0007829" key="5">
    <source>
        <dbReference type="ProteomicsDB" id="D6RI67"/>
    </source>
</evidence>
<reference evidence="2 4" key="1">
    <citation type="journal article" date="2009" name="PLoS Biol.">
        <title>Lineage-specific biology revealed by a finished genome assembly of the mouse.</title>
        <authorList>
            <consortium name="Mouse Genome Sequencing Consortium"/>
            <person name="Church D.M."/>
            <person name="Goodstadt L."/>
            <person name="Hillier L.W."/>
            <person name="Zody M.C."/>
            <person name="Goldstein S."/>
            <person name="She X."/>
            <person name="Bult C.J."/>
            <person name="Agarwala R."/>
            <person name="Cherry J.L."/>
            <person name="DiCuccio M."/>
            <person name="Hlavina W."/>
            <person name="Kapustin Y."/>
            <person name="Meric P."/>
            <person name="Maglott D."/>
            <person name="Birtle Z."/>
            <person name="Marques A.C."/>
            <person name="Graves T."/>
            <person name="Zhou S."/>
            <person name="Teague B."/>
            <person name="Potamousis K."/>
            <person name="Churas C."/>
            <person name="Place M."/>
            <person name="Herschleb J."/>
            <person name="Runnheim R."/>
            <person name="Forrest D."/>
            <person name="Amos-Landgraf J."/>
            <person name="Schwartz D.C."/>
            <person name="Cheng Z."/>
            <person name="Lindblad-Toh K."/>
            <person name="Eichler E.E."/>
            <person name="Ponting C.P."/>
        </authorList>
    </citation>
    <scope>NUCLEOTIDE SEQUENCE [LARGE SCALE GENOMIC DNA]</scope>
    <source>
        <strain evidence="2 4">C57BL/6J</strain>
    </source>
</reference>
<keyword evidence="4" id="KW-1185">Reference proteome</keyword>
<dbReference type="Antibodypedia" id="22714">
    <property type="antibodies" value="142 antibodies from 25 providers"/>
</dbReference>
<dbReference type="ProteomicsDB" id="372066"/>
<dbReference type="VEuPathDB" id="HostDB:ENSMUSG00000006127"/>
<dbReference type="jPOST" id="D6RI67"/>
<evidence type="ECO:0000256" key="1">
    <source>
        <dbReference type="SAM" id="MobiDB-lite"/>
    </source>
</evidence>
<accession>D6RI67</accession>
<reference evidence="2 4" key="2">
    <citation type="journal article" date="2011" name="PLoS Biol.">
        <title>Modernizing reference genome assemblies.</title>
        <authorList>
            <person name="Church D.M."/>
            <person name="Schneider V.A."/>
            <person name="Graves T."/>
            <person name="Auger K."/>
            <person name="Cunningham F."/>
            <person name="Bouk N."/>
            <person name="Chen H.C."/>
            <person name="Agarwala R."/>
            <person name="McLaren W.M."/>
            <person name="Ritchie G.R."/>
            <person name="Albracht D."/>
            <person name="Kremitzki M."/>
            <person name="Rock S."/>
            <person name="Kotkiewicz H."/>
            <person name="Kremitzki C."/>
            <person name="Wollam A."/>
            <person name="Trani L."/>
            <person name="Fulton L."/>
            <person name="Fulton R."/>
            <person name="Matthews L."/>
            <person name="Whitehead S."/>
            <person name="Chow W."/>
            <person name="Torrance J."/>
            <person name="Dunn M."/>
            <person name="Harden G."/>
            <person name="Threadgold G."/>
            <person name="Wood J."/>
            <person name="Collins J."/>
            <person name="Heath P."/>
            <person name="Griffiths G."/>
            <person name="Pelan S."/>
            <person name="Grafham D."/>
            <person name="Eichler E.E."/>
            <person name="Weinstock G."/>
            <person name="Mardis E.R."/>
            <person name="Wilson R.K."/>
            <person name="Howe K."/>
            <person name="Flicek P."/>
            <person name="Hubbard T."/>
        </authorList>
    </citation>
    <scope>NUCLEOTIDE SEQUENCE [LARGE SCALE GENOMIC DNA]</scope>
    <source>
        <strain evidence="2 4">C57BL/6J</strain>
    </source>
</reference>
<evidence type="ECO:0000313" key="2">
    <source>
        <dbReference type="Ensembl" id="ENSMUSP00000119996.2"/>
    </source>
</evidence>
<dbReference type="Bgee" id="ENSMUSG00000006127">
    <property type="expression patterns" value="Expressed in pigmented layer of retina and 256 other cell types or tissues"/>
</dbReference>
<proteinExistence type="evidence at protein level"/>
<feature type="region of interest" description="Disordered" evidence="1">
    <location>
        <begin position="1"/>
        <end position="39"/>
    </location>
</feature>
<organism evidence="2 4">
    <name type="scientific">Mus musculus</name>
    <name type="common">Mouse</name>
    <dbReference type="NCBI Taxonomy" id="10090"/>
    <lineage>
        <taxon>Eukaryota</taxon>
        <taxon>Metazoa</taxon>
        <taxon>Chordata</taxon>
        <taxon>Craniata</taxon>
        <taxon>Vertebrata</taxon>
        <taxon>Euteleostomi</taxon>
        <taxon>Mammalia</taxon>
        <taxon>Eutheria</taxon>
        <taxon>Euarchontoglires</taxon>
        <taxon>Glires</taxon>
        <taxon>Rodentia</taxon>
        <taxon>Myomorpha</taxon>
        <taxon>Muroidea</taxon>
        <taxon>Muridae</taxon>
        <taxon>Murinae</taxon>
        <taxon>Mus</taxon>
        <taxon>Mus</taxon>
    </lineage>
</organism>
<reference evidence="2" key="3">
    <citation type="submission" date="2025-08" db="UniProtKB">
        <authorList>
            <consortium name="Ensembl"/>
        </authorList>
    </citation>
    <scope>IDENTIFICATION</scope>
    <source>
        <strain evidence="2">C57BL/6J</strain>
    </source>
</reference>
<gene>
    <name evidence="2 3" type="primary">Inpp5k</name>
</gene>
<dbReference type="AGR" id="MGI:1194899"/>
<protein>
    <submittedName>
        <fullName evidence="2">Inositol polyphosphate 5-phosphatase K</fullName>
    </submittedName>
</protein>
<sequence length="39" mass="4307">MQHGDRNTPGYREGIMSAVSLRRPSAPKGFALSPHCRPQ</sequence>
<name>D6RI67_MOUSE</name>
<dbReference type="AlphaFoldDB" id="D6RI67"/>
<reference evidence="2" key="4">
    <citation type="submission" date="2025-09" db="UniProtKB">
        <authorList>
            <consortium name="Ensembl"/>
        </authorList>
    </citation>
    <scope>IDENTIFICATION</scope>
    <source>
        <strain evidence="2">C57BL/6J</strain>
    </source>
</reference>
<dbReference type="GeneTree" id="ENSGT00940000156538"/>
<evidence type="ECO:0000313" key="3">
    <source>
        <dbReference type="MGI" id="MGI:1194899"/>
    </source>
</evidence>
<keyword evidence="5" id="KW-1267">Proteomics identification</keyword>
<evidence type="ECO:0000313" key="4">
    <source>
        <dbReference type="Proteomes" id="UP000000589"/>
    </source>
</evidence>
<dbReference type="HOGENOM" id="CLU_3319889_0_0_1"/>